<evidence type="ECO:0000313" key="4">
    <source>
        <dbReference type="Proteomes" id="UP000001307"/>
    </source>
</evidence>
<evidence type="ECO:0000313" key="2">
    <source>
        <dbReference type="EMBL" id="CBY25065.1"/>
    </source>
</evidence>
<reference evidence="2" key="1">
    <citation type="journal article" date="2010" name="Science">
        <title>Plasticity of animal genome architecture unmasked by rapid evolution of a pelagic tunicate.</title>
        <authorList>
            <person name="Denoeud F."/>
            <person name="Henriet S."/>
            <person name="Mungpakdee S."/>
            <person name="Aury J.M."/>
            <person name="Da Silva C."/>
            <person name="Brinkmann H."/>
            <person name="Mikhaleva J."/>
            <person name="Olsen L.C."/>
            <person name="Jubin C."/>
            <person name="Canestro C."/>
            <person name="Bouquet J.M."/>
            <person name="Danks G."/>
            <person name="Poulain J."/>
            <person name="Campsteijn C."/>
            <person name="Adamski M."/>
            <person name="Cross I."/>
            <person name="Yadetie F."/>
            <person name="Muffato M."/>
            <person name="Louis A."/>
            <person name="Butcher S."/>
            <person name="Tsagkogeorga G."/>
            <person name="Konrad A."/>
            <person name="Singh S."/>
            <person name="Jensen M.F."/>
            <person name="Cong E.H."/>
            <person name="Eikeseth-Otteraa H."/>
            <person name="Noel B."/>
            <person name="Anthouard V."/>
            <person name="Porcel B.M."/>
            <person name="Kachouri-Lafond R."/>
            <person name="Nishino A."/>
            <person name="Ugolini M."/>
            <person name="Chourrout P."/>
            <person name="Nishida H."/>
            <person name="Aasland R."/>
            <person name="Huzurbazar S."/>
            <person name="Westhof E."/>
            <person name="Delsuc F."/>
            <person name="Lehrach H."/>
            <person name="Reinhardt R."/>
            <person name="Weissenbach J."/>
            <person name="Roy S.W."/>
            <person name="Artiguenave F."/>
            <person name="Postlethwait J.H."/>
            <person name="Manak J.R."/>
            <person name="Thompson E.M."/>
            <person name="Jaillon O."/>
            <person name="Du Pasquier L."/>
            <person name="Boudinot P."/>
            <person name="Liberles D.A."/>
            <person name="Volff J.N."/>
            <person name="Philippe H."/>
            <person name="Lenhard B."/>
            <person name="Roest Crollius H."/>
            <person name="Wincker P."/>
            <person name="Chourrout D."/>
        </authorList>
    </citation>
    <scope>NUCLEOTIDE SEQUENCE [LARGE SCALE GENOMIC DNA]</scope>
</reference>
<dbReference type="Proteomes" id="UP000011014">
    <property type="component" value="Unassembled WGS sequence"/>
</dbReference>
<feature type="region of interest" description="Disordered" evidence="1">
    <location>
        <begin position="16"/>
        <end position="36"/>
    </location>
</feature>
<proteinExistence type="predicted"/>
<keyword evidence="4" id="KW-1185">Reference proteome</keyword>
<dbReference type="Proteomes" id="UP000001307">
    <property type="component" value="Unassembled WGS sequence"/>
</dbReference>
<protein>
    <recommendedName>
        <fullName evidence="5">40S ribosomal protein S19-binding protein 1</fullName>
    </recommendedName>
</protein>
<dbReference type="EMBL" id="FN653066">
    <property type="protein sequence ID" value="CBY25065.1"/>
    <property type="molecule type" value="Genomic_DNA"/>
</dbReference>
<dbReference type="AlphaFoldDB" id="E4XKZ7"/>
<dbReference type="InParanoid" id="E4XKZ7"/>
<evidence type="ECO:0008006" key="5">
    <source>
        <dbReference type="Google" id="ProtNLM"/>
    </source>
</evidence>
<gene>
    <name evidence="2" type="ORF">GSOID_T00014368001</name>
    <name evidence="3" type="ORF">GSOID_T00032252001</name>
</gene>
<dbReference type="EMBL" id="FN655185">
    <property type="protein sequence ID" value="CBY38321.1"/>
    <property type="molecule type" value="Genomic_DNA"/>
</dbReference>
<accession>E4XKZ7</accession>
<organism evidence="2">
    <name type="scientific">Oikopleura dioica</name>
    <name type="common">Tunicate</name>
    <dbReference type="NCBI Taxonomy" id="34765"/>
    <lineage>
        <taxon>Eukaryota</taxon>
        <taxon>Metazoa</taxon>
        <taxon>Chordata</taxon>
        <taxon>Tunicata</taxon>
        <taxon>Appendicularia</taxon>
        <taxon>Copelata</taxon>
        <taxon>Oikopleuridae</taxon>
        <taxon>Oikopleura</taxon>
    </lineage>
</organism>
<evidence type="ECO:0000256" key="1">
    <source>
        <dbReference type="SAM" id="MobiDB-lite"/>
    </source>
</evidence>
<sequence>MDDLLAEGLEILDSDEAAAAQTEKHKTNKKFRKEEKANKEAASARFGLNNKYVADKKVTARRLKKVDREKELKRKLRLLNKSKVDTDFEIWCKITGVTKPEVQKPVEEEESAFDEEYFKQFEKEYAEKKLNG</sequence>
<name>E4XKZ7_OIKDI</name>
<evidence type="ECO:0000313" key="3">
    <source>
        <dbReference type="EMBL" id="CBY38321.1"/>
    </source>
</evidence>